<dbReference type="AlphaFoldDB" id="A0A922MVW4"/>
<sequence>NTRSSGVWTAPKGNQRSIISFTENPGLTPHLRFSMCCESPAAFHKLMVSDEIFELIADCTNKFALEKIAHSNEASKFARLLGTLIKNRKHLPKTVISTKLKKGAYIAKESTDGITVMKWRDKREVLVLSTKHSTGFHTVTKRGKIVSNPKIICEYNRAKAAVDSSNQMAAYSTPLRKSVKWYKKLAIDLLLNTAIVNALTLYKNVTKKSIQIVDFRKQLLEHLCQKLQEPEVLVRPRRIKYVLSKRDGMVRVARRTCRQCYKAIAATMGSKIAKNKSQKVITYCEQCPAKPSLCLPCFNKLH</sequence>
<dbReference type="EMBL" id="JACEFF010000111">
    <property type="protein sequence ID" value="KAH9643829.1"/>
    <property type="molecule type" value="Genomic_DNA"/>
</dbReference>
<organism evidence="2 3">
    <name type="scientific">Spodoptera exigua</name>
    <name type="common">Beet armyworm</name>
    <name type="synonym">Noctua fulgens</name>
    <dbReference type="NCBI Taxonomy" id="7107"/>
    <lineage>
        <taxon>Eukaryota</taxon>
        <taxon>Metazoa</taxon>
        <taxon>Ecdysozoa</taxon>
        <taxon>Arthropoda</taxon>
        <taxon>Hexapoda</taxon>
        <taxon>Insecta</taxon>
        <taxon>Pterygota</taxon>
        <taxon>Neoptera</taxon>
        <taxon>Endopterygota</taxon>
        <taxon>Lepidoptera</taxon>
        <taxon>Glossata</taxon>
        <taxon>Ditrysia</taxon>
        <taxon>Noctuoidea</taxon>
        <taxon>Noctuidae</taxon>
        <taxon>Amphipyrinae</taxon>
        <taxon>Spodoptera</taxon>
    </lineage>
</organism>
<name>A0A922MVW4_SPOEX</name>
<dbReference type="PANTHER" id="PTHR46599:SF3">
    <property type="entry name" value="PIGGYBAC TRANSPOSABLE ELEMENT-DERIVED PROTEIN 4"/>
    <property type="match status" value="1"/>
</dbReference>
<comment type="caution">
    <text evidence="2">The sequence shown here is derived from an EMBL/GenBank/DDBJ whole genome shotgun (WGS) entry which is preliminary data.</text>
</comment>
<protein>
    <recommendedName>
        <fullName evidence="1">PiggyBac transposable element-derived protein domain-containing protein</fullName>
    </recommendedName>
</protein>
<feature type="domain" description="PiggyBac transposable element-derived protein" evidence="1">
    <location>
        <begin position="80"/>
        <end position="198"/>
    </location>
</feature>
<evidence type="ECO:0000259" key="1">
    <source>
        <dbReference type="Pfam" id="PF13843"/>
    </source>
</evidence>
<dbReference type="Pfam" id="PF13843">
    <property type="entry name" value="DDE_Tnp_1_7"/>
    <property type="match status" value="1"/>
</dbReference>
<dbReference type="PANTHER" id="PTHR46599">
    <property type="entry name" value="PIGGYBAC TRANSPOSABLE ELEMENT-DERIVED PROTEIN 4"/>
    <property type="match status" value="1"/>
</dbReference>
<feature type="non-terminal residue" evidence="2">
    <location>
        <position position="1"/>
    </location>
</feature>
<dbReference type="Proteomes" id="UP000814243">
    <property type="component" value="Unassembled WGS sequence"/>
</dbReference>
<accession>A0A922MVW4</accession>
<evidence type="ECO:0000313" key="3">
    <source>
        <dbReference type="Proteomes" id="UP000814243"/>
    </source>
</evidence>
<proteinExistence type="predicted"/>
<dbReference type="InterPro" id="IPR029526">
    <property type="entry name" value="PGBD"/>
</dbReference>
<reference evidence="2" key="1">
    <citation type="journal article" date="2021" name="G3 (Bethesda)">
        <title>Genome and transcriptome analysis of the beet armyworm Spodoptera exigua reveals targets for pest control. .</title>
        <authorList>
            <person name="Simon S."/>
            <person name="Breeschoten T."/>
            <person name="Jansen H.J."/>
            <person name="Dirks R.P."/>
            <person name="Schranz M.E."/>
            <person name="Ros V.I.D."/>
        </authorList>
    </citation>
    <scope>NUCLEOTIDE SEQUENCE</scope>
    <source>
        <strain evidence="2">TB_SE_WUR_2020</strain>
    </source>
</reference>
<gene>
    <name evidence="2" type="ORF">HF086_016729</name>
</gene>
<evidence type="ECO:0000313" key="2">
    <source>
        <dbReference type="EMBL" id="KAH9643829.1"/>
    </source>
</evidence>